<dbReference type="InterPro" id="IPR036365">
    <property type="entry name" value="PGBD-like_sf"/>
</dbReference>
<dbReference type="Gene3D" id="1.10.530.10">
    <property type="match status" value="1"/>
</dbReference>
<dbReference type="SUPFAM" id="SSF47090">
    <property type="entry name" value="PGBD-like"/>
    <property type="match status" value="1"/>
</dbReference>
<feature type="domain" description="Transglycosylase SLT" evidence="3">
    <location>
        <begin position="84"/>
        <end position="371"/>
    </location>
</feature>
<dbReference type="PANTHER" id="PTHR30163">
    <property type="entry name" value="MEMBRANE-BOUND LYTIC MUREIN TRANSGLYCOSYLASE B"/>
    <property type="match status" value="1"/>
</dbReference>
<dbReference type="SUPFAM" id="SSF53955">
    <property type="entry name" value="Lysozyme-like"/>
    <property type="match status" value="1"/>
</dbReference>
<evidence type="ECO:0000313" key="4">
    <source>
        <dbReference type="EMBL" id="GEP00922.1"/>
    </source>
</evidence>
<reference evidence="4 5" key="1">
    <citation type="submission" date="2019-07" db="EMBL/GenBank/DDBJ databases">
        <title>Whole genome shotgun sequence of Methylobacterium haplocladii NBRC 107714.</title>
        <authorList>
            <person name="Hosoyama A."/>
            <person name="Uohara A."/>
            <person name="Ohji S."/>
            <person name="Ichikawa N."/>
        </authorList>
    </citation>
    <scope>NUCLEOTIDE SEQUENCE [LARGE SCALE GENOMIC DNA]</scope>
    <source>
        <strain evidence="4 5">NBRC 107714</strain>
    </source>
</reference>
<dbReference type="NCBIfam" id="TIGR02283">
    <property type="entry name" value="MltB_2"/>
    <property type="match status" value="1"/>
</dbReference>
<dbReference type="InterPro" id="IPR023346">
    <property type="entry name" value="Lysozyme-like_dom_sf"/>
</dbReference>
<dbReference type="InterPro" id="IPR002477">
    <property type="entry name" value="Peptidoglycan-bd-like"/>
</dbReference>
<feature type="domain" description="Peptidoglycan binding-like" evidence="2">
    <location>
        <begin position="394"/>
        <end position="445"/>
    </location>
</feature>
<dbReference type="FunFam" id="1.10.8.350:FF:000001">
    <property type="entry name" value="Lytic murein transglycosylase B"/>
    <property type="match status" value="1"/>
</dbReference>
<organism evidence="4 5">
    <name type="scientific">Methylobacterium haplocladii</name>
    <dbReference type="NCBI Taxonomy" id="1176176"/>
    <lineage>
        <taxon>Bacteria</taxon>
        <taxon>Pseudomonadati</taxon>
        <taxon>Pseudomonadota</taxon>
        <taxon>Alphaproteobacteria</taxon>
        <taxon>Hyphomicrobiales</taxon>
        <taxon>Methylobacteriaceae</taxon>
        <taxon>Methylobacterium</taxon>
    </lineage>
</organism>
<dbReference type="Gene3D" id="1.10.8.350">
    <property type="entry name" value="Bacterial muramidase"/>
    <property type="match status" value="1"/>
</dbReference>
<feature type="region of interest" description="Disordered" evidence="1">
    <location>
        <begin position="1"/>
        <end position="53"/>
    </location>
</feature>
<sequence>MGADAAFPLPSAEEGGPRSGSGEGSDVFGEGAPPSRPSLTRGPPSPAEGGGEARWHRRAILVSVVGLAASVRTRRALAAPDPDFRAFLDSLRAEAQARGISQATFETAFRDVTAPDPDVIGRTRKQSEFSRPVWEYLVGAISPGRLDRGRAHAARLSATLDRIEKSYGVPRWVMLAFWGVESDFGSSPGTLPVVRALASLAYAKHRGEMFRGELLAALEILERGDITPDKMKGSWAGAMGQVQFLPSVFLKYAVDFDGDGHRDIWGSQVDSLASIGHYLKEIGWNPAYSWGYEVRLPPDFDLSRYRGDLSDFGRRGVKRTDGKALPGVGIGSLFLPGGLGGPVFLITDNFEVIRVYNTSDSYALAVGHLADRLSGAPALAAPWPSGAARLDNAGLKTLQEGLATGGFYRGDFDGRAGPKLREAVRQYQIRAALPADGYASPALLEHVTGQR</sequence>
<evidence type="ECO:0000259" key="2">
    <source>
        <dbReference type="Pfam" id="PF01471"/>
    </source>
</evidence>
<gene>
    <name evidence="4" type="ORF">MHA02_33090</name>
</gene>
<name>A0A512IT90_9HYPH</name>
<evidence type="ECO:0000259" key="3">
    <source>
        <dbReference type="Pfam" id="PF13406"/>
    </source>
</evidence>
<keyword evidence="5" id="KW-1185">Reference proteome</keyword>
<evidence type="ECO:0000256" key="1">
    <source>
        <dbReference type="SAM" id="MobiDB-lite"/>
    </source>
</evidence>
<dbReference type="InterPro" id="IPR043426">
    <property type="entry name" value="MltB-like"/>
</dbReference>
<protein>
    <submittedName>
        <fullName evidence="4">Murein transglycosylase</fullName>
    </submittedName>
</protein>
<accession>A0A512IT90</accession>
<dbReference type="GO" id="GO:0008933">
    <property type="term" value="F:peptidoglycan lytic transglycosylase activity"/>
    <property type="evidence" value="ECO:0007669"/>
    <property type="project" value="TreeGrafter"/>
</dbReference>
<dbReference type="Pfam" id="PF01471">
    <property type="entry name" value="PG_binding_1"/>
    <property type="match status" value="1"/>
</dbReference>
<dbReference type="Pfam" id="PF13406">
    <property type="entry name" value="SLT_2"/>
    <property type="match status" value="1"/>
</dbReference>
<dbReference type="InterPro" id="IPR036366">
    <property type="entry name" value="PGBDSf"/>
</dbReference>
<dbReference type="Gene3D" id="1.10.101.10">
    <property type="entry name" value="PGBD-like superfamily/PGBD"/>
    <property type="match status" value="1"/>
</dbReference>
<dbReference type="AlphaFoldDB" id="A0A512IT90"/>
<dbReference type="PANTHER" id="PTHR30163:SF8">
    <property type="entry name" value="LYTIC MUREIN TRANSGLYCOSYLASE"/>
    <property type="match status" value="1"/>
</dbReference>
<dbReference type="InterPro" id="IPR031304">
    <property type="entry name" value="SLT_2"/>
</dbReference>
<dbReference type="EMBL" id="BJZT01000036">
    <property type="protein sequence ID" value="GEP00922.1"/>
    <property type="molecule type" value="Genomic_DNA"/>
</dbReference>
<dbReference type="InterPro" id="IPR011970">
    <property type="entry name" value="MltB_2"/>
</dbReference>
<proteinExistence type="predicted"/>
<dbReference type="Proteomes" id="UP000321258">
    <property type="component" value="Unassembled WGS sequence"/>
</dbReference>
<evidence type="ECO:0000313" key="5">
    <source>
        <dbReference type="Proteomes" id="UP000321258"/>
    </source>
</evidence>
<comment type="caution">
    <text evidence="4">The sequence shown here is derived from an EMBL/GenBank/DDBJ whole genome shotgun (WGS) entry which is preliminary data.</text>
</comment>
<dbReference type="GO" id="GO:0009253">
    <property type="term" value="P:peptidoglycan catabolic process"/>
    <property type="evidence" value="ECO:0007669"/>
    <property type="project" value="TreeGrafter"/>
</dbReference>